<accession>A0ABW3X4P9</accession>
<dbReference type="EMBL" id="JBHTND010000061">
    <property type="protein sequence ID" value="MFD1304170.1"/>
    <property type="molecule type" value="Genomic_DNA"/>
</dbReference>
<evidence type="ECO:0000256" key="5">
    <source>
        <dbReference type="ARBA" id="ARBA00022519"/>
    </source>
</evidence>
<evidence type="ECO:0000313" key="12">
    <source>
        <dbReference type="EMBL" id="MFD1304170.1"/>
    </source>
</evidence>
<evidence type="ECO:0000256" key="8">
    <source>
        <dbReference type="ARBA" id="ARBA00023136"/>
    </source>
</evidence>
<evidence type="ECO:0000313" key="13">
    <source>
        <dbReference type="Proteomes" id="UP001597176"/>
    </source>
</evidence>
<dbReference type="Pfam" id="PF07963">
    <property type="entry name" value="N_methyl"/>
    <property type="match status" value="1"/>
</dbReference>
<comment type="subcellular location">
    <subcellularLocation>
        <location evidence="1">Cell inner membrane</location>
        <topology evidence="1">Single-pass membrane protein</topology>
    </subcellularLocation>
</comment>
<evidence type="ECO:0000256" key="4">
    <source>
        <dbReference type="ARBA" id="ARBA00022481"/>
    </source>
</evidence>
<dbReference type="InterPro" id="IPR045584">
    <property type="entry name" value="Pilin-like"/>
</dbReference>
<dbReference type="Pfam" id="PF12019">
    <property type="entry name" value="GspH"/>
    <property type="match status" value="1"/>
</dbReference>
<dbReference type="RefSeq" id="WP_238208628.1">
    <property type="nucleotide sequence ID" value="NZ_JBHTND010000061.1"/>
</dbReference>
<dbReference type="Proteomes" id="UP001597176">
    <property type="component" value="Unassembled WGS sequence"/>
</dbReference>
<evidence type="ECO:0000256" key="6">
    <source>
        <dbReference type="ARBA" id="ARBA00022692"/>
    </source>
</evidence>
<comment type="similarity">
    <text evidence="9">Belongs to the GSP H family.</text>
</comment>
<dbReference type="SUPFAM" id="SSF54523">
    <property type="entry name" value="Pili subunits"/>
    <property type="match status" value="1"/>
</dbReference>
<keyword evidence="13" id="KW-1185">Reference proteome</keyword>
<organism evidence="12 13">
    <name type="scientific">Methylobacterium marchantiae</name>
    <dbReference type="NCBI Taxonomy" id="600331"/>
    <lineage>
        <taxon>Bacteria</taxon>
        <taxon>Pseudomonadati</taxon>
        <taxon>Pseudomonadota</taxon>
        <taxon>Alphaproteobacteria</taxon>
        <taxon>Hyphomicrobiales</taxon>
        <taxon>Methylobacteriaceae</taxon>
        <taxon>Methylobacterium</taxon>
    </lineage>
</organism>
<keyword evidence="6" id="KW-0812">Transmembrane</keyword>
<evidence type="ECO:0000259" key="11">
    <source>
        <dbReference type="Pfam" id="PF12019"/>
    </source>
</evidence>
<gene>
    <name evidence="12" type="ORF">ACFQ4G_21675</name>
</gene>
<sequence length="153" mass="16183">MACRLRRRFEADGFSLVEMLVVLAILALAAVSAGPALDAVLPARRLERTAETLRAEIDLLRGEAVRTGRTTRLAFEPSANRFLSSRPGAAPIPVGASVRVDVPRGRHDAPGEIRFRSDGSASGGRITLARGRAGQILVVGTLVGLAHRVEAAP</sequence>
<keyword evidence="3" id="KW-1003">Cell membrane</keyword>
<protein>
    <recommendedName>
        <fullName evidence="2">Type II secretion system protein H</fullName>
    </recommendedName>
    <alternativeName>
        <fullName evidence="10">General secretion pathway protein H</fullName>
    </alternativeName>
</protein>
<dbReference type="InterPro" id="IPR012902">
    <property type="entry name" value="N_methyl_site"/>
</dbReference>
<evidence type="ECO:0000256" key="9">
    <source>
        <dbReference type="ARBA" id="ARBA00025772"/>
    </source>
</evidence>
<evidence type="ECO:0000256" key="1">
    <source>
        <dbReference type="ARBA" id="ARBA00004377"/>
    </source>
</evidence>
<keyword evidence="7" id="KW-1133">Transmembrane helix</keyword>
<feature type="domain" description="General secretion pathway GspH" evidence="11">
    <location>
        <begin position="49"/>
        <end position="137"/>
    </location>
</feature>
<evidence type="ECO:0000256" key="10">
    <source>
        <dbReference type="ARBA" id="ARBA00030775"/>
    </source>
</evidence>
<dbReference type="InterPro" id="IPR022346">
    <property type="entry name" value="T2SS_GspH"/>
</dbReference>
<evidence type="ECO:0000256" key="7">
    <source>
        <dbReference type="ARBA" id="ARBA00022989"/>
    </source>
</evidence>
<keyword evidence="5" id="KW-0997">Cell inner membrane</keyword>
<keyword evidence="4" id="KW-0488">Methylation</keyword>
<evidence type="ECO:0000256" key="3">
    <source>
        <dbReference type="ARBA" id="ARBA00022475"/>
    </source>
</evidence>
<dbReference type="NCBIfam" id="TIGR02532">
    <property type="entry name" value="IV_pilin_GFxxxE"/>
    <property type="match status" value="1"/>
</dbReference>
<keyword evidence="8" id="KW-0472">Membrane</keyword>
<name>A0ABW3X4P9_9HYPH</name>
<proteinExistence type="inferred from homology"/>
<comment type="caution">
    <text evidence="12">The sequence shown here is derived from an EMBL/GenBank/DDBJ whole genome shotgun (WGS) entry which is preliminary data.</text>
</comment>
<reference evidence="13" key="1">
    <citation type="journal article" date="2019" name="Int. J. Syst. Evol. Microbiol.">
        <title>The Global Catalogue of Microorganisms (GCM) 10K type strain sequencing project: providing services to taxonomists for standard genome sequencing and annotation.</title>
        <authorList>
            <consortium name="The Broad Institute Genomics Platform"/>
            <consortium name="The Broad Institute Genome Sequencing Center for Infectious Disease"/>
            <person name="Wu L."/>
            <person name="Ma J."/>
        </authorList>
    </citation>
    <scope>NUCLEOTIDE SEQUENCE [LARGE SCALE GENOMIC DNA]</scope>
    <source>
        <strain evidence="13">CCUG 56108</strain>
    </source>
</reference>
<evidence type="ECO:0000256" key="2">
    <source>
        <dbReference type="ARBA" id="ARBA00021549"/>
    </source>
</evidence>